<dbReference type="KEGG" id="mlr:MELLADRAFT_101753"/>
<organism evidence="3">
    <name type="scientific">Melampsora larici-populina (strain 98AG31 / pathotype 3-4-7)</name>
    <name type="common">Poplar leaf rust fungus</name>
    <dbReference type="NCBI Taxonomy" id="747676"/>
    <lineage>
        <taxon>Eukaryota</taxon>
        <taxon>Fungi</taxon>
        <taxon>Dikarya</taxon>
        <taxon>Basidiomycota</taxon>
        <taxon>Pucciniomycotina</taxon>
        <taxon>Pucciniomycetes</taxon>
        <taxon>Pucciniales</taxon>
        <taxon>Melampsoraceae</taxon>
        <taxon>Melampsora</taxon>
    </lineage>
</organism>
<dbReference type="HOGENOM" id="CLU_924620_0_0_1"/>
<evidence type="ECO:0000256" key="1">
    <source>
        <dbReference type="SAM" id="MobiDB-lite"/>
    </source>
</evidence>
<dbReference type="VEuPathDB" id="FungiDB:MELLADRAFT_101753"/>
<proteinExistence type="predicted"/>
<dbReference type="EMBL" id="GL883091">
    <property type="protein sequence ID" value="EGG12391.1"/>
    <property type="molecule type" value="Genomic_DNA"/>
</dbReference>
<dbReference type="STRING" id="747676.F4R6U8"/>
<feature type="compositionally biased region" description="Basic and acidic residues" evidence="1">
    <location>
        <begin position="73"/>
        <end position="83"/>
    </location>
</feature>
<dbReference type="InParanoid" id="F4R6U8"/>
<evidence type="ECO:0000313" key="3">
    <source>
        <dbReference type="Proteomes" id="UP000001072"/>
    </source>
</evidence>
<dbReference type="GeneID" id="18921470"/>
<keyword evidence="3" id="KW-1185">Reference proteome</keyword>
<accession>F4R6U8</accession>
<dbReference type="AlphaFoldDB" id="F4R6U8"/>
<dbReference type="Proteomes" id="UP000001072">
    <property type="component" value="Unassembled WGS sequence"/>
</dbReference>
<feature type="compositionally biased region" description="Acidic residues" evidence="1">
    <location>
        <begin position="91"/>
        <end position="105"/>
    </location>
</feature>
<protein>
    <submittedName>
        <fullName evidence="2">Uncharacterized protein</fullName>
    </submittedName>
</protein>
<evidence type="ECO:0000313" key="2">
    <source>
        <dbReference type="EMBL" id="EGG12391.1"/>
    </source>
</evidence>
<feature type="compositionally biased region" description="Polar residues" evidence="1">
    <location>
        <begin position="62"/>
        <end position="72"/>
    </location>
</feature>
<name>F4R6U8_MELLP</name>
<dbReference type="OrthoDB" id="5588846at2759"/>
<sequence length="301" mass="33433">MSQVKTYTKSTHIETFAFDGDFSENQAGPETSAPVASGSYKSNYHNKGGKYNAKATTREENPTTNLSSIDPSSQRELEAKRPDLAVVSQEESGEALESSLEEESVESVSSLDDLEEEEYEGQKKIPLPLNQRKLFTVPVDNPWPAPVTYLKAIHPFKTHKGIDSKDNEARKLQSEKLINLLKLVETSQVNIDPIMVFSHSYQAARKDGQESKQVSVQPTSTVFIQLLEYLSYTSQCRAHSSELFDHTRLLAHPTLPISIWIAVSKSSASGASTVDIYISDLKAAGVVIYTNLYKQIKMKSI</sequence>
<gene>
    <name evidence="2" type="ORF">MELLADRAFT_101753</name>
</gene>
<dbReference type="RefSeq" id="XP_007404766.1">
    <property type="nucleotide sequence ID" value="XM_007404704.1"/>
</dbReference>
<reference evidence="3" key="1">
    <citation type="journal article" date="2011" name="Proc. Natl. Acad. Sci. U.S.A.">
        <title>Obligate biotrophy features unraveled by the genomic analysis of rust fungi.</title>
        <authorList>
            <person name="Duplessis S."/>
            <person name="Cuomo C.A."/>
            <person name="Lin Y.-C."/>
            <person name="Aerts A."/>
            <person name="Tisserant E."/>
            <person name="Veneault-Fourrey C."/>
            <person name="Joly D.L."/>
            <person name="Hacquard S."/>
            <person name="Amselem J."/>
            <person name="Cantarel B.L."/>
            <person name="Chiu R."/>
            <person name="Coutinho P.M."/>
            <person name="Feau N."/>
            <person name="Field M."/>
            <person name="Frey P."/>
            <person name="Gelhaye E."/>
            <person name="Goldberg J."/>
            <person name="Grabherr M.G."/>
            <person name="Kodira C.D."/>
            <person name="Kohler A."/>
            <person name="Kuees U."/>
            <person name="Lindquist E.A."/>
            <person name="Lucas S.M."/>
            <person name="Mago R."/>
            <person name="Mauceli E."/>
            <person name="Morin E."/>
            <person name="Murat C."/>
            <person name="Pangilinan J.L."/>
            <person name="Park R."/>
            <person name="Pearson M."/>
            <person name="Quesneville H."/>
            <person name="Rouhier N."/>
            <person name="Sakthikumar S."/>
            <person name="Salamov A.A."/>
            <person name="Schmutz J."/>
            <person name="Selles B."/>
            <person name="Shapiro H."/>
            <person name="Tanguay P."/>
            <person name="Tuskan G.A."/>
            <person name="Henrissat B."/>
            <person name="Van de Peer Y."/>
            <person name="Rouze P."/>
            <person name="Ellis J.G."/>
            <person name="Dodds P.N."/>
            <person name="Schein J.E."/>
            <person name="Zhong S."/>
            <person name="Hamelin R.C."/>
            <person name="Grigoriev I.V."/>
            <person name="Szabo L.J."/>
            <person name="Martin F."/>
        </authorList>
    </citation>
    <scope>NUCLEOTIDE SEQUENCE [LARGE SCALE GENOMIC DNA]</scope>
    <source>
        <strain evidence="3">98AG31 / pathotype 3-4-7</strain>
    </source>
</reference>
<feature type="region of interest" description="Disordered" evidence="1">
    <location>
        <begin position="21"/>
        <end position="123"/>
    </location>
</feature>